<evidence type="ECO:0000313" key="9">
    <source>
        <dbReference type="Proteomes" id="UP000184164"/>
    </source>
</evidence>
<dbReference type="Pfam" id="PF08281">
    <property type="entry name" value="Sigma70_r4_2"/>
    <property type="match status" value="1"/>
</dbReference>
<gene>
    <name evidence="8" type="ORF">SAMN05444274_102369</name>
</gene>
<protein>
    <submittedName>
        <fullName evidence="8">RNA polymerase sigma factor, sigma-70 family</fullName>
    </submittedName>
</protein>
<evidence type="ECO:0000256" key="4">
    <source>
        <dbReference type="ARBA" id="ARBA00023163"/>
    </source>
</evidence>
<keyword evidence="4" id="KW-0804">Transcription</keyword>
<feature type="transmembrane region" description="Helical" evidence="5">
    <location>
        <begin position="184"/>
        <end position="202"/>
    </location>
</feature>
<keyword evidence="5" id="KW-1133">Transmembrane helix</keyword>
<dbReference type="CDD" id="cd06171">
    <property type="entry name" value="Sigma70_r4"/>
    <property type="match status" value="1"/>
</dbReference>
<keyword evidence="2" id="KW-0805">Transcription regulation</keyword>
<dbReference type="NCBIfam" id="TIGR02937">
    <property type="entry name" value="sigma70-ECF"/>
    <property type="match status" value="1"/>
</dbReference>
<evidence type="ECO:0000259" key="7">
    <source>
        <dbReference type="Pfam" id="PF08281"/>
    </source>
</evidence>
<dbReference type="InterPro" id="IPR007627">
    <property type="entry name" value="RNA_pol_sigma70_r2"/>
</dbReference>
<proteinExistence type="inferred from homology"/>
<dbReference type="EMBL" id="FQUM01000002">
    <property type="protein sequence ID" value="SHE77788.1"/>
    <property type="molecule type" value="Genomic_DNA"/>
</dbReference>
<name>A0A1M4W949_9BACT</name>
<dbReference type="OrthoDB" id="1121921at2"/>
<evidence type="ECO:0000256" key="5">
    <source>
        <dbReference type="SAM" id="Phobius"/>
    </source>
</evidence>
<dbReference type="Gene3D" id="1.10.10.10">
    <property type="entry name" value="Winged helix-like DNA-binding domain superfamily/Winged helix DNA-binding domain"/>
    <property type="match status" value="1"/>
</dbReference>
<dbReference type="InterPro" id="IPR013325">
    <property type="entry name" value="RNA_pol_sigma_r2"/>
</dbReference>
<comment type="similarity">
    <text evidence="1">Belongs to the sigma-70 factor family. ECF subfamily.</text>
</comment>
<dbReference type="InterPro" id="IPR013324">
    <property type="entry name" value="RNA_pol_sigma_r3/r4-like"/>
</dbReference>
<keyword evidence="3" id="KW-0731">Sigma factor</keyword>
<dbReference type="Proteomes" id="UP000184164">
    <property type="component" value="Unassembled WGS sequence"/>
</dbReference>
<dbReference type="PANTHER" id="PTHR43133">
    <property type="entry name" value="RNA POLYMERASE ECF-TYPE SIGMA FACTO"/>
    <property type="match status" value="1"/>
</dbReference>
<sequence length="204" mass="24000">MKEIAEAKTGENEELWNKVRSGNEKAYSLLYQKYANELFSFGSRLSPDRELVKDCIQNIFVRIFQNRKNLAATSNVRFYLMLALKNELYQAFRKDKNVSFAEFNPSFLVTYTVNNQAVDDEETRARLEEIARMLNVLPPRQKEIIYYRFIEELSLDEIGQMMGINYQSAQNLIQRALKKLRLEFASPVVCGLFFYSFSNFFLCR</sequence>
<dbReference type="InterPro" id="IPR039425">
    <property type="entry name" value="RNA_pol_sigma-70-like"/>
</dbReference>
<evidence type="ECO:0000256" key="1">
    <source>
        <dbReference type="ARBA" id="ARBA00010641"/>
    </source>
</evidence>
<keyword evidence="5" id="KW-0812">Transmembrane</keyword>
<keyword evidence="9" id="KW-1185">Reference proteome</keyword>
<evidence type="ECO:0000256" key="3">
    <source>
        <dbReference type="ARBA" id="ARBA00023082"/>
    </source>
</evidence>
<dbReference type="InterPro" id="IPR036388">
    <property type="entry name" value="WH-like_DNA-bd_sf"/>
</dbReference>
<dbReference type="GO" id="GO:0006352">
    <property type="term" value="P:DNA-templated transcription initiation"/>
    <property type="evidence" value="ECO:0007669"/>
    <property type="project" value="InterPro"/>
</dbReference>
<feature type="domain" description="RNA polymerase sigma factor 70 region 4 type 2" evidence="7">
    <location>
        <begin position="128"/>
        <end position="180"/>
    </location>
</feature>
<dbReference type="STRING" id="1484053.SAMN05444274_102369"/>
<evidence type="ECO:0000313" key="8">
    <source>
        <dbReference type="EMBL" id="SHE77788.1"/>
    </source>
</evidence>
<accession>A0A1M4W949</accession>
<feature type="domain" description="RNA polymerase sigma-70 region 2" evidence="6">
    <location>
        <begin position="30"/>
        <end position="96"/>
    </location>
</feature>
<dbReference type="GO" id="GO:0003677">
    <property type="term" value="F:DNA binding"/>
    <property type="evidence" value="ECO:0007669"/>
    <property type="project" value="InterPro"/>
</dbReference>
<dbReference type="InterPro" id="IPR014284">
    <property type="entry name" value="RNA_pol_sigma-70_dom"/>
</dbReference>
<organism evidence="8 9">
    <name type="scientific">Mariniphaga anaerophila</name>
    <dbReference type="NCBI Taxonomy" id="1484053"/>
    <lineage>
        <taxon>Bacteria</taxon>
        <taxon>Pseudomonadati</taxon>
        <taxon>Bacteroidota</taxon>
        <taxon>Bacteroidia</taxon>
        <taxon>Marinilabiliales</taxon>
        <taxon>Prolixibacteraceae</taxon>
        <taxon>Mariniphaga</taxon>
    </lineage>
</organism>
<dbReference type="RefSeq" id="WP_072999522.1">
    <property type="nucleotide sequence ID" value="NZ_FQUM01000002.1"/>
</dbReference>
<evidence type="ECO:0000256" key="2">
    <source>
        <dbReference type="ARBA" id="ARBA00023015"/>
    </source>
</evidence>
<dbReference type="GO" id="GO:0016987">
    <property type="term" value="F:sigma factor activity"/>
    <property type="evidence" value="ECO:0007669"/>
    <property type="project" value="UniProtKB-KW"/>
</dbReference>
<dbReference type="InterPro" id="IPR013249">
    <property type="entry name" value="RNA_pol_sigma70_r4_t2"/>
</dbReference>
<dbReference type="SUPFAM" id="SSF88946">
    <property type="entry name" value="Sigma2 domain of RNA polymerase sigma factors"/>
    <property type="match status" value="1"/>
</dbReference>
<keyword evidence="5" id="KW-0472">Membrane</keyword>
<evidence type="ECO:0000259" key="6">
    <source>
        <dbReference type="Pfam" id="PF04542"/>
    </source>
</evidence>
<dbReference type="Gene3D" id="1.10.1740.10">
    <property type="match status" value="1"/>
</dbReference>
<reference evidence="8 9" key="1">
    <citation type="submission" date="2016-11" db="EMBL/GenBank/DDBJ databases">
        <authorList>
            <person name="Jaros S."/>
            <person name="Januszkiewicz K."/>
            <person name="Wedrychowicz H."/>
        </authorList>
    </citation>
    <scope>NUCLEOTIDE SEQUENCE [LARGE SCALE GENOMIC DNA]</scope>
    <source>
        <strain evidence="8 9">DSM 26910</strain>
    </source>
</reference>
<dbReference type="Pfam" id="PF04542">
    <property type="entry name" value="Sigma70_r2"/>
    <property type="match status" value="1"/>
</dbReference>
<dbReference type="SUPFAM" id="SSF88659">
    <property type="entry name" value="Sigma3 and sigma4 domains of RNA polymerase sigma factors"/>
    <property type="match status" value="1"/>
</dbReference>
<dbReference type="AlphaFoldDB" id="A0A1M4W949"/>
<dbReference type="PANTHER" id="PTHR43133:SF46">
    <property type="entry name" value="RNA POLYMERASE SIGMA-70 FACTOR ECF SUBFAMILY"/>
    <property type="match status" value="1"/>
</dbReference>